<evidence type="ECO:0000256" key="1">
    <source>
        <dbReference type="PROSITE-ProRule" id="PRU00325"/>
    </source>
</evidence>
<dbReference type="Proteomes" id="UP001500102">
    <property type="component" value="Unassembled WGS sequence"/>
</dbReference>
<dbReference type="RefSeq" id="WP_344363617.1">
    <property type="nucleotide sequence ID" value="NZ_BAAAQB010000019.1"/>
</dbReference>
<protein>
    <submittedName>
        <fullName evidence="3">SWIM zinc finger domain-containing protein</fullName>
    </submittedName>
</protein>
<reference evidence="3 4" key="1">
    <citation type="journal article" date="2019" name="Int. J. Syst. Evol. Microbiol.">
        <title>The Global Catalogue of Microorganisms (GCM) 10K type strain sequencing project: providing services to taxonomists for standard genome sequencing and annotation.</title>
        <authorList>
            <consortium name="The Broad Institute Genomics Platform"/>
            <consortium name="The Broad Institute Genome Sequencing Center for Infectious Disease"/>
            <person name="Wu L."/>
            <person name="Ma J."/>
        </authorList>
    </citation>
    <scope>NUCLEOTIDE SEQUENCE [LARGE SCALE GENOMIC DNA]</scope>
    <source>
        <strain evidence="3 4">JCM 15921</strain>
    </source>
</reference>
<proteinExistence type="predicted"/>
<evidence type="ECO:0000313" key="3">
    <source>
        <dbReference type="EMBL" id="GAA2131737.1"/>
    </source>
</evidence>
<sequence>MSGYLAESVLVEAHGARRLLLESGLGATPQGLVENPSFFHGFAARPDVVSSALLAVADVAASRYYDAGFRLSDVVDPVMTAGGDRLRCESFSACNGVQARLDLLGSGLDGGEIGFGTTNVDINSPLRSALANVHRNDLLHFDVGRDRLVVSTPEESHVERKVDLPDRWVRGFAETPAIAAGMTHLAAVSGSGVSQFLASLPAAQPGRTVFLLPSARGLREVAAAKPSTVTLAGTGRLAAARRVARFATRLDIFRHDNGASGWVFRLPGADFTLLLSPAAGRGFSGEGGILAALAAPGVKEAGATVLDFLGWQAVISIEALRAKTCLSSERVSQGLAWLGASGKVGFDLVEDAYFHRELPLDPGRTVRDHPRLQAARGIVARGGVSPLEDCWDVLAADGKYAYRVTVGDGLYQCTCAWWYDFRGSRGPCKHALAVQLLRLETAPGHVLENT</sequence>
<organism evidence="3 4">
    <name type="scientific">Arthrobacter humicola</name>
    <dbReference type="NCBI Taxonomy" id="409291"/>
    <lineage>
        <taxon>Bacteria</taxon>
        <taxon>Bacillati</taxon>
        <taxon>Actinomycetota</taxon>
        <taxon>Actinomycetes</taxon>
        <taxon>Micrococcales</taxon>
        <taxon>Micrococcaceae</taxon>
        <taxon>Arthrobacter</taxon>
    </lineage>
</organism>
<keyword evidence="4" id="KW-1185">Reference proteome</keyword>
<dbReference type="PROSITE" id="PS50966">
    <property type="entry name" value="ZF_SWIM"/>
    <property type="match status" value="1"/>
</dbReference>
<gene>
    <name evidence="3" type="ORF">GCM10009825_13510</name>
</gene>
<dbReference type="InterPro" id="IPR007527">
    <property type="entry name" value="Znf_SWIM"/>
</dbReference>
<dbReference type="Pfam" id="PF04434">
    <property type="entry name" value="SWIM"/>
    <property type="match status" value="1"/>
</dbReference>
<evidence type="ECO:0000313" key="4">
    <source>
        <dbReference type="Proteomes" id="UP001500102"/>
    </source>
</evidence>
<name>A0ABN2YSX3_9MICC</name>
<evidence type="ECO:0000259" key="2">
    <source>
        <dbReference type="PROSITE" id="PS50966"/>
    </source>
</evidence>
<feature type="domain" description="SWIM-type" evidence="2">
    <location>
        <begin position="402"/>
        <end position="439"/>
    </location>
</feature>
<comment type="caution">
    <text evidence="3">The sequence shown here is derived from an EMBL/GenBank/DDBJ whole genome shotgun (WGS) entry which is preliminary data.</text>
</comment>
<keyword evidence="1" id="KW-0863">Zinc-finger</keyword>
<keyword evidence="1" id="KW-0479">Metal-binding</keyword>
<keyword evidence="1" id="KW-0862">Zinc</keyword>
<accession>A0ABN2YSX3</accession>
<dbReference type="EMBL" id="BAAAQB010000019">
    <property type="protein sequence ID" value="GAA2131737.1"/>
    <property type="molecule type" value="Genomic_DNA"/>
</dbReference>